<dbReference type="AlphaFoldDB" id="A0A8T5URI0"/>
<name>A0A8T5URI0_9EURY</name>
<evidence type="ECO:0000313" key="1">
    <source>
        <dbReference type="EMBL" id="MBZ2164576.1"/>
    </source>
</evidence>
<keyword evidence="2" id="KW-1185">Reference proteome</keyword>
<organism evidence="1 2">
    <name type="scientific">Methanobacterium spitsbergense</name>
    <dbReference type="NCBI Taxonomy" id="2874285"/>
    <lineage>
        <taxon>Archaea</taxon>
        <taxon>Methanobacteriati</taxon>
        <taxon>Methanobacteriota</taxon>
        <taxon>Methanomada group</taxon>
        <taxon>Methanobacteria</taxon>
        <taxon>Methanobacteriales</taxon>
        <taxon>Methanobacteriaceae</taxon>
        <taxon>Methanobacterium</taxon>
    </lineage>
</organism>
<comment type="caution">
    <text evidence="1">The sequence shown here is derived from an EMBL/GenBank/DDBJ whole genome shotgun (WGS) entry which is preliminary data.</text>
</comment>
<gene>
    <name evidence="1" type="ORF">K8N75_00710</name>
</gene>
<dbReference type="Proteomes" id="UP000825933">
    <property type="component" value="Unassembled WGS sequence"/>
</dbReference>
<evidence type="ECO:0000313" key="2">
    <source>
        <dbReference type="Proteomes" id="UP000825933"/>
    </source>
</evidence>
<sequence>MIKEKNEEKRKMDWKCPLSLNNDKNSSLRQIICKGCGTMFKSNYKSNYCLECKEIFYDEP</sequence>
<proteinExistence type="predicted"/>
<accession>A0A8T5URI0</accession>
<dbReference type="RefSeq" id="WP_223790259.1">
    <property type="nucleotide sequence ID" value="NZ_JAIOUQ010000002.1"/>
</dbReference>
<protein>
    <submittedName>
        <fullName evidence="1">Uncharacterized protein</fullName>
    </submittedName>
</protein>
<reference evidence="2" key="1">
    <citation type="journal article" date="2022" name="Microbiol. Resour. Announc.">
        <title>Draft Genome Sequence of a Methanogenic Archaeon from West Spitsbergen Permafrost.</title>
        <authorList>
            <person name="Trubitsyn V."/>
            <person name="Rivkina E."/>
            <person name="Shcherbakova V."/>
        </authorList>
    </citation>
    <scope>NUCLEOTIDE SEQUENCE [LARGE SCALE GENOMIC DNA]</scope>
    <source>
        <strain evidence="2">VT</strain>
    </source>
</reference>
<dbReference type="EMBL" id="JAIOUQ010000002">
    <property type="protein sequence ID" value="MBZ2164576.1"/>
    <property type="molecule type" value="Genomic_DNA"/>
</dbReference>